<name>A0A3N4HN54_ASCIM</name>
<dbReference type="EMBL" id="ML119768">
    <property type="protein sequence ID" value="RPA75253.1"/>
    <property type="molecule type" value="Genomic_DNA"/>
</dbReference>
<evidence type="ECO:0000313" key="1">
    <source>
        <dbReference type="EMBL" id="RPA75253.1"/>
    </source>
</evidence>
<accession>A0A3N4HN54</accession>
<keyword evidence="2" id="KW-1185">Reference proteome</keyword>
<proteinExistence type="predicted"/>
<evidence type="ECO:0000313" key="2">
    <source>
        <dbReference type="Proteomes" id="UP000275078"/>
    </source>
</evidence>
<gene>
    <name evidence="1" type="ORF">BJ508DRAFT_23085</name>
</gene>
<organism evidence="1 2">
    <name type="scientific">Ascobolus immersus RN42</name>
    <dbReference type="NCBI Taxonomy" id="1160509"/>
    <lineage>
        <taxon>Eukaryota</taxon>
        <taxon>Fungi</taxon>
        <taxon>Dikarya</taxon>
        <taxon>Ascomycota</taxon>
        <taxon>Pezizomycotina</taxon>
        <taxon>Pezizomycetes</taxon>
        <taxon>Pezizales</taxon>
        <taxon>Ascobolaceae</taxon>
        <taxon>Ascobolus</taxon>
    </lineage>
</organism>
<dbReference type="Proteomes" id="UP000275078">
    <property type="component" value="Unassembled WGS sequence"/>
</dbReference>
<reference evidence="1 2" key="1">
    <citation type="journal article" date="2018" name="Nat. Ecol. Evol.">
        <title>Pezizomycetes genomes reveal the molecular basis of ectomycorrhizal truffle lifestyle.</title>
        <authorList>
            <person name="Murat C."/>
            <person name="Payen T."/>
            <person name="Noel B."/>
            <person name="Kuo A."/>
            <person name="Morin E."/>
            <person name="Chen J."/>
            <person name="Kohler A."/>
            <person name="Krizsan K."/>
            <person name="Balestrini R."/>
            <person name="Da Silva C."/>
            <person name="Montanini B."/>
            <person name="Hainaut M."/>
            <person name="Levati E."/>
            <person name="Barry K.W."/>
            <person name="Belfiori B."/>
            <person name="Cichocki N."/>
            <person name="Clum A."/>
            <person name="Dockter R.B."/>
            <person name="Fauchery L."/>
            <person name="Guy J."/>
            <person name="Iotti M."/>
            <person name="Le Tacon F."/>
            <person name="Lindquist E.A."/>
            <person name="Lipzen A."/>
            <person name="Malagnac F."/>
            <person name="Mello A."/>
            <person name="Molinier V."/>
            <person name="Miyauchi S."/>
            <person name="Poulain J."/>
            <person name="Riccioni C."/>
            <person name="Rubini A."/>
            <person name="Sitrit Y."/>
            <person name="Splivallo R."/>
            <person name="Traeger S."/>
            <person name="Wang M."/>
            <person name="Zifcakova L."/>
            <person name="Wipf D."/>
            <person name="Zambonelli A."/>
            <person name="Paolocci F."/>
            <person name="Nowrousian M."/>
            <person name="Ottonello S."/>
            <person name="Baldrian P."/>
            <person name="Spatafora J.W."/>
            <person name="Henrissat B."/>
            <person name="Nagy L.G."/>
            <person name="Aury J.M."/>
            <person name="Wincker P."/>
            <person name="Grigoriev I.V."/>
            <person name="Bonfante P."/>
            <person name="Martin F.M."/>
        </authorList>
    </citation>
    <scope>NUCLEOTIDE SEQUENCE [LARGE SCALE GENOMIC DNA]</scope>
    <source>
        <strain evidence="1 2">RN42</strain>
    </source>
</reference>
<sequence>MGNLERKKDGRNALDWMNGRPPIQFHEILPHLGMTCNRRGDPVMKPSVFFEESFWLSLSGSYSNQTIRKLHAALCNGFRGPLYFQLDTGYFLMTMREEAYGWKPDDIAYQKSCLAKLFTESAMVSPRLRDALFFAALPNDNKTSKQYPTEVLLFDDLHSHSYEALERMARLWSNLGGIKSWPKAPDDGTSGVYPNANPIGQKEDVNNNHLSHLWMGLSTHWTPELRNASFHCGTESFLHLIHSSHSNNTDYYPVGRLQPNRYTGLFIRMRHDDQYPKERYTLLLYLFTELFHGSKFSQPGPSNERS</sequence>
<dbReference type="AlphaFoldDB" id="A0A3N4HN54"/>
<protein>
    <submittedName>
        <fullName evidence="1">Uncharacterized protein</fullName>
    </submittedName>
</protein>